<name>A0A3S3SRP7_9SPHI</name>
<organism evidence="2 3">
    <name type="scientific">Pedobacter chitinilyticus</name>
    <dbReference type="NCBI Taxonomy" id="2233776"/>
    <lineage>
        <taxon>Bacteria</taxon>
        <taxon>Pseudomonadati</taxon>
        <taxon>Bacteroidota</taxon>
        <taxon>Sphingobacteriia</taxon>
        <taxon>Sphingobacteriales</taxon>
        <taxon>Sphingobacteriaceae</taxon>
        <taxon>Pedobacter</taxon>
    </lineage>
</organism>
<feature type="transmembrane region" description="Helical" evidence="1">
    <location>
        <begin position="6"/>
        <end position="30"/>
    </location>
</feature>
<dbReference type="AlphaFoldDB" id="A0A3S3SRP7"/>
<keyword evidence="1" id="KW-1133">Transmembrane helix</keyword>
<evidence type="ECO:0000313" key="2">
    <source>
        <dbReference type="EMBL" id="RWU03918.1"/>
    </source>
</evidence>
<dbReference type="OrthoDB" id="894361at2"/>
<dbReference type="EMBL" id="SAYW01000008">
    <property type="protein sequence ID" value="RWU03918.1"/>
    <property type="molecule type" value="Genomic_DNA"/>
</dbReference>
<dbReference type="Proteomes" id="UP000284120">
    <property type="component" value="Unassembled WGS sequence"/>
</dbReference>
<keyword evidence="3" id="KW-1185">Reference proteome</keyword>
<protein>
    <submittedName>
        <fullName evidence="2">Uncharacterized protein</fullName>
    </submittedName>
</protein>
<feature type="transmembrane region" description="Helical" evidence="1">
    <location>
        <begin position="37"/>
        <end position="56"/>
    </location>
</feature>
<evidence type="ECO:0000313" key="3">
    <source>
        <dbReference type="Proteomes" id="UP000284120"/>
    </source>
</evidence>
<keyword evidence="1" id="KW-0472">Membrane</keyword>
<sequence>MDYELILDLLIVVSLIVTIGLFSICIIKVIETKKLPSFISIILLASILSTYVFTYGNRNGLFWGKQILNANFIDDRSGMKLELYENGKYFIYYNWLFAEKRFEGTYHIERDTINFHSNSAFNNDFISKKIVIDHGNKRIYFKKNTDGSYDKSFYYFQIIDN</sequence>
<gene>
    <name evidence="2" type="ORF">DPV69_19730</name>
</gene>
<dbReference type="RefSeq" id="WP_128353408.1">
    <property type="nucleotide sequence ID" value="NZ_QMHN01000008.1"/>
</dbReference>
<reference evidence="2 3" key="1">
    <citation type="submission" date="2018-06" db="EMBL/GenBank/DDBJ databases">
        <title>Pedobacter endophyticus sp. nov., an endophytic bacterium isolated from a leaf of Triticum aestivum.</title>
        <authorList>
            <person name="Zhang L."/>
        </authorList>
    </citation>
    <scope>NUCLEOTIDE SEQUENCE [LARGE SCALE GENOMIC DNA]</scope>
    <source>
        <strain evidence="2 3">CM134L-2</strain>
    </source>
</reference>
<evidence type="ECO:0000256" key="1">
    <source>
        <dbReference type="SAM" id="Phobius"/>
    </source>
</evidence>
<proteinExistence type="predicted"/>
<keyword evidence="1" id="KW-0812">Transmembrane</keyword>
<comment type="caution">
    <text evidence="2">The sequence shown here is derived from an EMBL/GenBank/DDBJ whole genome shotgun (WGS) entry which is preliminary data.</text>
</comment>
<accession>A0A3S3SRP7</accession>